<dbReference type="Proteomes" id="UP000190102">
    <property type="component" value="Unassembled WGS sequence"/>
</dbReference>
<keyword evidence="3" id="KW-1185">Reference proteome</keyword>
<dbReference type="CDD" id="cd14789">
    <property type="entry name" value="Tiki"/>
    <property type="match status" value="1"/>
</dbReference>
<accession>A0A1T4P0S3</accession>
<feature type="signal peptide" evidence="1">
    <location>
        <begin position="1"/>
        <end position="23"/>
    </location>
</feature>
<dbReference type="PANTHER" id="PTHR40590">
    <property type="entry name" value="CYTOPLASMIC PROTEIN-RELATED"/>
    <property type="match status" value="1"/>
</dbReference>
<evidence type="ECO:0000313" key="3">
    <source>
        <dbReference type="Proteomes" id="UP000190102"/>
    </source>
</evidence>
<dbReference type="InterPro" id="IPR002816">
    <property type="entry name" value="TraB/PrgY/GumN_fam"/>
</dbReference>
<organism evidence="2 3">
    <name type="scientific">Trichlorobacter thiogenes</name>
    <dbReference type="NCBI Taxonomy" id="115783"/>
    <lineage>
        <taxon>Bacteria</taxon>
        <taxon>Pseudomonadati</taxon>
        <taxon>Thermodesulfobacteriota</taxon>
        <taxon>Desulfuromonadia</taxon>
        <taxon>Geobacterales</taxon>
        <taxon>Geobacteraceae</taxon>
        <taxon>Trichlorobacter</taxon>
    </lineage>
</organism>
<dbReference type="PANTHER" id="PTHR40590:SF1">
    <property type="entry name" value="CYTOPLASMIC PROTEIN"/>
    <property type="match status" value="1"/>
</dbReference>
<keyword evidence="1" id="KW-0732">Signal</keyword>
<protein>
    <recommendedName>
        <fullName evidence="4">TraB/GumN family protein</fullName>
    </recommendedName>
</protein>
<dbReference type="InterPro" id="IPR047111">
    <property type="entry name" value="YbaP-like"/>
</dbReference>
<proteinExistence type="predicted"/>
<evidence type="ECO:0000256" key="1">
    <source>
        <dbReference type="SAM" id="SignalP"/>
    </source>
</evidence>
<dbReference type="EMBL" id="FUWR01000008">
    <property type="protein sequence ID" value="SJZ84982.1"/>
    <property type="molecule type" value="Genomic_DNA"/>
</dbReference>
<sequence>MKLRTLWSTVVFVLLVSVSSVFAASPVWKISKGDARIYIGGTIHVLSKTDYPLPAGFDAAYQQAAQLVFETDMQKMTAPETQQLVLQQVIYSDGRNLKQVLNQQTFQELAQYLAAKKIPVAEVVGLKPGMLAVTLTMVELQRLGMGGTGVDSFYQAQALNDHKRLGQLEVVEEQIGFLATLGDGYENELISYTLRDIKDLPRTMQLIKAAWRQGDTRKLEELALAPLKQEFPPLYQTLIVKRNKAWMPRIEAMLKNAEVVFVLVGALHLVGDDGLLAQLAARGYQVQKLD</sequence>
<dbReference type="STRING" id="115783.SAMN02745119_01812"/>
<reference evidence="3" key="1">
    <citation type="submission" date="2017-02" db="EMBL/GenBank/DDBJ databases">
        <authorList>
            <person name="Varghese N."/>
            <person name="Submissions S."/>
        </authorList>
    </citation>
    <scope>NUCLEOTIDE SEQUENCE [LARGE SCALE GENOMIC DNA]</scope>
    <source>
        <strain evidence="3">ATCC BAA-34</strain>
    </source>
</reference>
<name>A0A1T4P0S3_9BACT</name>
<dbReference type="RefSeq" id="WP_078790111.1">
    <property type="nucleotide sequence ID" value="NZ_FUWR01000008.1"/>
</dbReference>
<dbReference type="OrthoDB" id="9798714at2"/>
<evidence type="ECO:0008006" key="4">
    <source>
        <dbReference type="Google" id="ProtNLM"/>
    </source>
</evidence>
<gene>
    <name evidence="2" type="ORF">SAMN02745119_01812</name>
</gene>
<dbReference type="AlphaFoldDB" id="A0A1T4P0S3"/>
<evidence type="ECO:0000313" key="2">
    <source>
        <dbReference type="EMBL" id="SJZ84982.1"/>
    </source>
</evidence>
<dbReference type="Pfam" id="PF01963">
    <property type="entry name" value="TraB_PrgY_gumN"/>
    <property type="match status" value="1"/>
</dbReference>
<feature type="chain" id="PRO_5012323517" description="TraB/GumN family protein" evidence="1">
    <location>
        <begin position="24"/>
        <end position="290"/>
    </location>
</feature>